<protein>
    <recommendedName>
        <fullName evidence="3">C2H2-type domain-containing protein</fullName>
    </recommendedName>
</protein>
<gene>
    <name evidence="4" type="ORF">B0H15DRAFT_447189</name>
</gene>
<comment type="caution">
    <text evidence="4">The sequence shown here is derived from an EMBL/GenBank/DDBJ whole genome shotgun (WGS) entry which is preliminary data.</text>
</comment>
<reference evidence="4" key="1">
    <citation type="submission" date="2023-03" db="EMBL/GenBank/DDBJ databases">
        <title>Massive genome expansion in bonnet fungi (Mycena s.s.) driven by repeated elements and novel gene families across ecological guilds.</title>
        <authorList>
            <consortium name="Lawrence Berkeley National Laboratory"/>
            <person name="Harder C.B."/>
            <person name="Miyauchi S."/>
            <person name="Viragh M."/>
            <person name="Kuo A."/>
            <person name="Thoen E."/>
            <person name="Andreopoulos B."/>
            <person name="Lu D."/>
            <person name="Skrede I."/>
            <person name="Drula E."/>
            <person name="Henrissat B."/>
            <person name="Morin E."/>
            <person name="Kohler A."/>
            <person name="Barry K."/>
            <person name="LaButti K."/>
            <person name="Morin E."/>
            <person name="Salamov A."/>
            <person name="Lipzen A."/>
            <person name="Mereny Z."/>
            <person name="Hegedus B."/>
            <person name="Baldrian P."/>
            <person name="Stursova M."/>
            <person name="Weitz H."/>
            <person name="Taylor A."/>
            <person name="Grigoriev I.V."/>
            <person name="Nagy L.G."/>
            <person name="Martin F."/>
            <person name="Kauserud H."/>
        </authorList>
    </citation>
    <scope>NUCLEOTIDE SEQUENCE</scope>
    <source>
        <strain evidence="4">CBHHK173m</strain>
    </source>
</reference>
<keyword evidence="1" id="KW-0862">Zinc</keyword>
<sequence>MTLSCSTQFDLNIDDFFDFDAASCDSSATNDWEPPQTQKTGSASSPHAFDDSVLERLMFERDTHQDTHQIKVDFTGIYATTDHDMKLGLPPALEHEFWESPEVSDSSVSDSSDSDSSWSAPGSPSSSRSALSPPRSPISWLADNAEDDVGLSSNLDVFASSVEISTNFYETRRDPIPSPSTTAPSLATHLRAPDSERLPLECSREPVPLGSSTTPLSPAAAIISPSVHHVGDHLKPGDPPLSRSSSPDSPDHRTGKKPKKLPVKKPRVPCRICNETFTREADLKRHRRKKHEYKSPAMIFSETGKERQWCMGCFEILSREDARRRHEETCRAFADYVDSGYVRDPTRLPLPEIYGETNPEYRLWCLQCYGTFSHPGERHAHEQGCTGESSCERGRARS</sequence>
<dbReference type="PROSITE" id="PS00028">
    <property type="entry name" value="ZINC_FINGER_C2H2_1"/>
    <property type="match status" value="1"/>
</dbReference>
<keyword evidence="1" id="KW-0479">Metal-binding</keyword>
<evidence type="ECO:0000313" key="5">
    <source>
        <dbReference type="Proteomes" id="UP001222325"/>
    </source>
</evidence>
<dbReference type="EMBL" id="JARJCN010000048">
    <property type="protein sequence ID" value="KAJ7081827.1"/>
    <property type="molecule type" value="Genomic_DNA"/>
</dbReference>
<evidence type="ECO:0000259" key="3">
    <source>
        <dbReference type="PROSITE" id="PS50157"/>
    </source>
</evidence>
<proteinExistence type="predicted"/>
<dbReference type="GO" id="GO:0008270">
    <property type="term" value="F:zinc ion binding"/>
    <property type="evidence" value="ECO:0007669"/>
    <property type="project" value="UniProtKB-KW"/>
</dbReference>
<keyword evidence="5" id="KW-1185">Reference proteome</keyword>
<feature type="region of interest" description="Disordered" evidence="2">
    <location>
        <begin position="99"/>
        <end position="135"/>
    </location>
</feature>
<dbReference type="AlphaFoldDB" id="A0AAD6XR36"/>
<feature type="compositionally biased region" description="Polar residues" evidence="2">
    <location>
        <begin position="35"/>
        <end position="45"/>
    </location>
</feature>
<dbReference type="Gene3D" id="3.30.160.60">
    <property type="entry name" value="Classic Zinc Finger"/>
    <property type="match status" value="1"/>
</dbReference>
<dbReference type="SMART" id="SM00355">
    <property type="entry name" value="ZnF_C2H2"/>
    <property type="match status" value="1"/>
</dbReference>
<keyword evidence="1" id="KW-0863">Zinc-finger</keyword>
<feature type="region of interest" description="Disordered" evidence="2">
    <location>
        <begin position="379"/>
        <end position="398"/>
    </location>
</feature>
<feature type="domain" description="C2H2-type" evidence="3">
    <location>
        <begin position="268"/>
        <end position="296"/>
    </location>
</feature>
<dbReference type="PROSITE" id="PS50157">
    <property type="entry name" value="ZINC_FINGER_C2H2_2"/>
    <property type="match status" value="1"/>
</dbReference>
<dbReference type="InterPro" id="IPR013087">
    <property type="entry name" value="Znf_C2H2_type"/>
</dbReference>
<feature type="compositionally biased region" description="Basic residues" evidence="2">
    <location>
        <begin position="254"/>
        <end position="264"/>
    </location>
</feature>
<feature type="compositionally biased region" description="Low complexity" evidence="2">
    <location>
        <begin position="100"/>
        <end position="135"/>
    </location>
</feature>
<feature type="region of interest" description="Disordered" evidence="2">
    <location>
        <begin position="27"/>
        <end position="48"/>
    </location>
</feature>
<organism evidence="4 5">
    <name type="scientific">Mycena belliarum</name>
    <dbReference type="NCBI Taxonomy" id="1033014"/>
    <lineage>
        <taxon>Eukaryota</taxon>
        <taxon>Fungi</taxon>
        <taxon>Dikarya</taxon>
        <taxon>Basidiomycota</taxon>
        <taxon>Agaricomycotina</taxon>
        <taxon>Agaricomycetes</taxon>
        <taxon>Agaricomycetidae</taxon>
        <taxon>Agaricales</taxon>
        <taxon>Marasmiineae</taxon>
        <taxon>Mycenaceae</taxon>
        <taxon>Mycena</taxon>
    </lineage>
</organism>
<name>A0AAD6XR36_9AGAR</name>
<feature type="region of interest" description="Disordered" evidence="2">
    <location>
        <begin position="229"/>
        <end position="264"/>
    </location>
</feature>
<evidence type="ECO:0000256" key="1">
    <source>
        <dbReference type="PROSITE-ProRule" id="PRU00042"/>
    </source>
</evidence>
<accession>A0AAD6XR36</accession>
<evidence type="ECO:0000256" key="2">
    <source>
        <dbReference type="SAM" id="MobiDB-lite"/>
    </source>
</evidence>
<evidence type="ECO:0000313" key="4">
    <source>
        <dbReference type="EMBL" id="KAJ7081827.1"/>
    </source>
</evidence>
<dbReference type="Proteomes" id="UP001222325">
    <property type="component" value="Unassembled WGS sequence"/>
</dbReference>